<dbReference type="InterPro" id="IPR016024">
    <property type="entry name" value="ARM-type_fold"/>
</dbReference>
<proteinExistence type="predicted"/>
<accession>A0A4P9YM06</accession>
<sequence>MSTPKESLDLDALLQNHFQKQQNEEISLKRTARYYEKTLNNIILESEINEWLENDEVGKDVDLVLNNIEDFAGDVDQSIVFCKRGGHSLLLDVLKASNTERKEKAAIILGSLVQNNLDAKLACHGYEIIDALLEVVRTEADQRMDWDDGIKYLLDNGGLEVLDNIKFQGIGLRRRVFDVLKEIAEYLTITQQDVRIIKRMLENAFLEDFLEDISREKLLLIEFKLDFPKILEIPMKDLRNYFQTKKSNPVDIVKPVVDKENTCPKVYVKIEESDDEIRVVPRKKARISMLESDDENNVEVNPEGKEKPKLELAETDDVLETLVS</sequence>
<feature type="compositionally biased region" description="Basic and acidic residues" evidence="1">
    <location>
        <begin position="302"/>
        <end position="312"/>
    </location>
</feature>
<dbReference type="SUPFAM" id="SSF48371">
    <property type="entry name" value="ARM repeat"/>
    <property type="match status" value="1"/>
</dbReference>
<reference evidence="3" key="1">
    <citation type="journal article" date="2018" name="Nat. Microbiol.">
        <title>Leveraging single-cell genomics to expand the fungal tree of life.</title>
        <authorList>
            <person name="Ahrendt S.R."/>
            <person name="Quandt C.A."/>
            <person name="Ciobanu D."/>
            <person name="Clum A."/>
            <person name="Salamov A."/>
            <person name="Andreopoulos B."/>
            <person name="Cheng J.F."/>
            <person name="Woyke T."/>
            <person name="Pelin A."/>
            <person name="Henrissat B."/>
            <person name="Reynolds N.K."/>
            <person name="Benny G.L."/>
            <person name="Smith M.E."/>
            <person name="James T.Y."/>
            <person name="Grigoriev I.V."/>
        </authorList>
    </citation>
    <scope>NUCLEOTIDE SEQUENCE [LARGE SCALE GENOMIC DNA]</scope>
    <source>
        <strain evidence="3">CSF55</strain>
    </source>
</reference>
<evidence type="ECO:0000313" key="2">
    <source>
        <dbReference type="EMBL" id="RKP19961.1"/>
    </source>
</evidence>
<evidence type="ECO:0000313" key="3">
    <source>
        <dbReference type="Proteomes" id="UP000281549"/>
    </source>
</evidence>
<dbReference type="Gene3D" id="1.25.10.10">
    <property type="entry name" value="Leucine-rich Repeat Variant"/>
    <property type="match status" value="1"/>
</dbReference>
<protein>
    <recommendedName>
        <fullName evidence="4">Nucleotide exchange factor SIL1</fullName>
    </recommendedName>
</protein>
<gene>
    <name evidence="2" type="ORF">ROZALSC1DRAFT_28501</name>
</gene>
<dbReference type="AlphaFoldDB" id="A0A4P9YM06"/>
<dbReference type="EMBL" id="ML005133">
    <property type="protein sequence ID" value="RKP19961.1"/>
    <property type="molecule type" value="Genomic_DNA"/>
</dbReference>
<feature type="non-terminal residue" evidence="2">
    <location>
        <position position="324"/>
    </location>
</feature>
<dbReference type="InterPro" id="IPR011989">
    <property type="entry name" value="ARM-like"/>
</dbReference>
<evidence type="ECO:0008006" key="4">
    <source>
        <dbReference type="Google" id="ProtNLM"/>
    </source>
</evidence>
<organism evidence="2 3">
    <name type="scientific">Rozella allomycis (strain CSF55)</name>
    <dbReference type="NCBI Taxonomy" id="988480"/>
    <lineage>
        <taxon>Eukaryota</taxon>
        <taxon>Fungi</taxon>
        <taxon>Fungi incertae sedis</taxon>
        <taxon>Cryptomycota</taxon>
        <taxon>Cryptomycota incertae sedis</taxon>
        <taxon>Rozella</taxon>
    </lineage>
</organism>
<evidence type="ECO:0000256" key="1">
    <source>
        <dbReference type="SAM" id="MobiDB-lite"/>
    </source>
</evidence>
<dbReference type="Proteomes" id="UP000281549">
    <property type="component" value="Unassembled WGS sequence"/>
</dbReference>
<name>A0A4P9YM06_ROZAC</name>
<feature type="region of interest" description="Disordered" evidence="1">
    <location>
        <begin position="291"/>
        <end position="317"/>
    </location>
</feature>